<dbReference type="EMBL" id="KQ965745">
    <property type="protein sequence ID" value="KXS17839.1"/>
    <property type="molecule type" value="Genomic_DNA"/>
</dbReference>
<feature type="coiled-coil region" evidence="1">
    <location>
        <begin position="163"/>
        <end position="197"/>
    </location>
</feature>
<dbReference type="AlphaFoldDB" id="A0A139AM52"/>
<proteinExistence type="predicted"/>
<accession>A0A139AM52</accession>
<reference evidence="3 4" key="1">
    <citation type="journal article" date="2015" name="Genome Biol. Evol.">
        <title>Phylogenomic analyses indicate that early fungi evolved digesting cell walls of algal ancestors of land plants.</title>
        <authorList>
            <person name="Chang Y."/>
            <person name="Wang S."/>
            <person name="Sekimoto S."/>
            <person name="Aerts A.L."/>
            <person name="Choi C."/>
            <person name="Clum A."/>
            <person name="LaButti K.M."/>
            <person name="Lindquist E.A."/>
            <person name="Yee Ngan C."/>
            <person name="Ohm R.A."/>
            <person name="Salamov A.A."/>
            <person name="Grigoriev I.V."/>
            <person name="Spatafora J.W."/>
            <person name="Berbee M.L."/>
        </authorList>
    </citation>
    <scope>NUCLEOTIDE SEQUENCE [LARGE SCALE GENOMIC DNA]</scope>
    <source>
        <strain evidence="3 4">JEL478</strain>
    </source>
</reference>
<evidence type="ECO:0000313" key="3">
    <source>
        <dbReference type="EMBL" id="KXS17839.1"/>
    </source>
</evidence>
<evidence type="ECO:0000256" key="2">
    <source>
        <dbReference type="SAM" id="MobiDB-lite"/>
    </source>
</evidence>
<feature type="region of interest" description="Disordered" evidence="2">
    <location>
        <begin position="1"/>
        <end position="31"/>
    </location>
</feature>
<keyword evidence="4" id="KW-1185">Reference proteome</keyword>
<organism evidence="3 4">
    <name type="scientific">Gonapodya prolifera (strain JEL478)</name>
    <name type="common">Monoblepharis prolifera</name>
    <dbReference type="NCBI Taxonomy" id="1344416"/>
    <lineage>
        <taxon>Eukaryota</taxon>
        <taxon>Fungi</taxon>
        <taxon>Fungi incertae sedis</taxon>
        <taxon>Chytridiomycota</taxon>
        <taxon>Chytridiomycota incertae sedis</taxon>
        <taxon>Monoblepharidomycetes</taxon>
        <taxon>Monoblepharidales</taxon>
        <taxon>Gonapodyaceae</taxon>
        <taxon>Gonapodya</taxon>
    </lineage>
</organism>
<gene>
    <name evidence="3" type="ORF">M427DRAFT_247119</name>
</gene>
<protein>
    <submittedName>
        <fullName evidence="3">Uncharacterized protein</fullName>
    </submittedName>
</protein>
<evidence type="ECO:0000313" key="4">
    <source>
        <dbReference type="Proteomes" id="UP000070544"/>
    </source>
</evidence>
<evidence type="ECO:0000256" key="1">
    <source>
        <dbReference type="SAM" id="Coils"/>
    </source>
</evidence>
<sequence length="210" mass="23279">MAGSFSTTGPLGRHARCCPTRQEPSGSHKHRAAIGWIDTSPRSQGDELSLVPTVPGFSAHLHYMHRRKTPHQSERWPSHHQSLDEGGRRRCTVCSSTKCRDRAVRLLLAYRVCVTNTLLDAARESPNKELLRTLELYQRNPISRPPPPPPLLELSDTALAEQVLELNAGVAILESRAAEAEEKVRVAERKLSDGQTNTAALEARNSVLDQ</sequence>
<name>A0A139AM52_GONPJ</name>
<dbReference type="Proteomes" id="UP000070544">
    <property type="component" value="Unassembled WGS sequence"/>
</dbReference>
<keyword evidence="1" id="KW-0175">Coiled coil</keyword>